<evidence type="ECO:0000256" key="1">
    <source>
        <dbReference type="SAM" id="SignalP"/>
    </source>
</evidence>
<accession>A0ABN0IPL8</accession>
<organism evidence="2 3">
    <name type="scientific">Streptococcus parauberis KRS-02083</name>
    <dbReference type="NCBI Taxonomy" id="1207545"/>
    <lineage>
        <taxon>Bacteria</taxon>
        <taxon>Bacillati</taxon>
        <taxon>Bacillota</taxon>
        <taxon>Bacilli</taxon>
        <taxon>Lactobacillales</taxon>
        <taxon>Streptococcaceae</taxon>
        <taxon>Streptococcus</taxon>
    </lineage>
</organism>
<dbReference type="RefSeq" id="WP_004235244.1">
    <property type="nucleotide sequence ID" value="NZ_ALYM01000006.1"/>
</dbReference>
<evidence type="ECO:0000313" key="2">
    <source>
        <dbReference type="EMBL" id="EMG24826.1"/>
    </source>
</evidence>
<reference evidence="2 3" key="1">
    <citation type="journal article" date="2013" name="PLoS ONE">
        <title>Comparative Genomic Characterization of Three Streptococcus parauberis Strains in Fish Pathogen, as Assessed by Wide-Genome Analyses.</title>
        <authorList>
            <person name="Nho S.W."/>
            <person name="Hikima J."/>
            <person name="Park S.B."/>
            <person name="Jang H.B."/>
            <person name="Cha I.S."/>
            <person name="Yasuike M."/>
            <person name="Nakamura Y."/>
            <person name="Fujiwara A."/>
            <person name="Sano M."/>
            <person name="Kanai K."/>
            <person name="Kondo H."/>
            <person name="Hirono I."/>
            <person name="Takeyama H."/>
            <person name="Aoki T."/>
            <person name="Jung T.S."/>
        </authorList>
    </citation>
    <scope>NUCLEOTIDE SEQUENCE [LARGE SCALE GENOMIC DNA]</scope>
    <source>
        <strain evidence="2 3">KRS-02083</strain>
    </source>
</reference>
<gene>
    <name evidence="2" type="ORF">SPJ1_1697</name>
</gene>
<dbReference type="Proteomes" id="UP000011769">
    <property type="component" value="Unassembled WGS sequence"/>
</dbReference>
<sequence length="144" mass="15424">MIKMRKLLISGAALTTSLGLMLISDTQTVVAEGQTPAVAAPGPVTGRRQVIVTSNYRKDTTIMDIGIQLGADLQGGSQAKINLLDANKQVINTIDYTLASGQGKMTAWFDMKGYPAGQYSIQVTISDRKGNETVEADPFTYPLN</sequence>
<feature type="signal peptide" evidence="1">
    <location>
        <begin position="1"/>
        <end position="31"/>
    </location>
</feature>
<proteinExistence type="predicted"/>
<feature type="chain" id="PRO_5046725689" evidence="1">
    <location>
        <begin position="32"/>
        <end position="144"/>
    </location>
</feature>
<name>A0ABN0IPL8_9STRE</name>
<dbReference type="EMBL" id="ALYM01000006">
    <property type="protein sequence ID" value="EMG24826.1"/>
    <property type="molecule type" value="Genomic_DNA"/>
</dbReference>
<keyword evidence="1" id="KW-0732">Signal</keyword>
<evidence type="ECO:0000313" key="3">
    <source>
        <dbReference type="Proteomes" id="UP000011769"/>
    </source>
</evidence>
<comment type="caution">
    <text evidence="2">The sequence shown here is derived from an EMBL/GenBank/DDBJ whole genome shotgun (WGS) entry which is preliminary data.</text>
</comment>
<protein>
    <submittedName>
        <fullName evidence="2">Uncharacterized protein</fullName>
    </submittedName>
</protein>
<keyword evidence="3" id="KW-1185">Reference proteome</keyword>